<keyword evidence="2" id="KW-1133">Transmembrane helix</keyword>
<proteinExistence type="predicted"/>
<name>A0A852ZJT8_9ACTN</name>
<reference evidence="3 4" key="1">
    <citation type="submission" date="2020-07" db="EMBL/GenBank/DDBJ databases">
        <title>Sequencing the genomes of 1000 actinobacteria strains.</title>
        <authorList>
            <person name="Klenk H.-P."/>
        </authorList>
    </citation>
    <scope>NUCLEOTIDE SEQUENCE [LARGE SCALE GENOMIC DNA]</scope>
    <source>
        <strain evidence="3 4">DSM 18448</strain>
    </source>
</reference>
<keyword evidence="2" id="KW-0812">Transmembrane</keyword>
<evidence type="ECO:0000256" key="1">
    <source>
        <dbReference type="SAM" id="MobiDB-lite"/>
    </source>
</evidence>
<organism evidence="3 4">
    <name type="scientific">Actinopolymorpha rutila</name>
    <dbReference type="NCBI Taxonomy" id="446787"/>
    <lineage>
        <taxon>Bacteria</taxon>
        <taxon>Bacillati</taxon>
        <taxon>Actinomycetota</taxon>
        <taxon>Actinomycetes</taxon>
        <taxon>Propionibacteriales</taxon>
        <taxon>Actinopolymorphaceae</taxon>
        <taxon>Actinopolymorpha</taxon>
    </lineage>
</organism>
<evidence type="ECO:0000313" key="4">
    <source>
        <dbReference type="Proteomes" id="UP000579605"/>
    </source>
</evidence>
<dbReference type="RefSeq" id="WP_179786489.1">
    <property type="nucleotide sequence ID" value="NZ_BAAARR010000022.1"/>
</dbReference>
<dbReference type="Proteomes" id="UP000579605">
    <property type="component" value="Unassembled WGS sequence"/>
</dbReference>
<sequence length="91" mass="8897">MGYFLGTWIIGVILLLLLAHFSDGRSDRKRQMKGTKDHGPTLPFTHSVPWDGGRGTSHGGSGFYGDGGGGGGGDCGGGGDGGGGGGDGGGC</sequence>
<evidence type="ECO:0000313" key="3">
    <source>
        <dbReference type="EMBL" id="NYH88616.1"/>
    </source>
</evidence>
<keyword evidence="4" id="KW-1185">Reference proteome</keyword>
<keyword evidence="2" id="KW-0472">Membrane</keyword>
<accession>A0A852ZJT8</accession>
<feature type="region of interest" description="Disordered" evidence="1">
    <location>
        <begin position="27"/>
        <end position="91"/>
    </location>
</feature>
<feature type="transmembrane region" description="Helical" evidence="2">
    <location>
        <begin position="6"/>
        <end position="23"/>
    </location>
</feature>
<feature type="compositionally biased region" description="Gly residues" evidence="1">
    <location>
        <begin position="52"/>
        <end position="91"/>
    </location>
</feature>
<protein>
    <submittedName>
        <fullName evidence="3">Uncharacterized protein</fullName>
    </submittedName>
</protein>
<dbReference type="EMBL" id="JACBZH010000001">
    <property type="protein sequence ID" value="NYH88616.1"/>
    <property type="molecule type" value="Genomic_DNA"/>
</dbReference>
<comment type="caution">
    <text evidence="3">The sequence shown here is derived from an EMBL/GenBank/DDBJ whole genome shotgun (WGS) entry which is preliminary data.</text>
</comment>
<dbReference type="AlphaFoldDB" id="A0A852ZJT8"/>
<gene>
    <name evidence="3" type="ORF">F4554_001254</name>
</gene>
<evidence type="ECO:0000256" key="2">
    <source>
        <dbReference type="SAM" id="Phobius"/>
    </source>
</evidence>